<comment type="caution">
    <text evidence="3">The sequence shown here is derived from an EMBL/GenBank/DDBJ whole genome shotgun (WGS) entry which is preliminary data.</text>
</comment>
<dbReference type="OrthoDB" id="3520171at2"/>
<protein>
    <recommendedName>
        <fullName evidence="2">Xylose isomerase-like TIM barrel domain-containing protein</fullName>
    </recommendedName>
</protein>
<dbReference type="AlphaFoldDB" id="A0A2V1HYU5"/>
<feature type="domain" description="Xylose isomerase-like TIM barrel" evidence="2">
    <location>
        <begin position="34"/>
        <end position="314"/>
    </location>
</feature>
<dbReference type="PANTHER" id="PTHR12110">
    <property type="entry name" value="HYDROXYPYRUVATE ISOMERASE"/>
    <property type="match status" value="1"/>
</dbReference>
<reference evidence="3 4" key="1">
    <citation type="submission" date="2018-05" db="EMBL/GenBank/DDBJ databases">
        <title>Amnibacterium sp. M8JJ-5, whole genome shotgun sequence.</title>
        <authorList>
            <person name="Tuo L."/>
        </authorList>
    </citation>
    <scope>NUCLEOTIDE SEQUENCE [LARGE SCALE GENOMIC DNA]</scope>
    <source>
        <strain evidence="3 4">M8JJ-5</strain>
    </source>
</reference>
<sequence>MTHSIKRGVSLYSFQEEFFLRELSLEDCIRISVGFGAFGIETIAEQMMPGFPNLTEDFYRRWDGWREQYGFQPTAHDMFAELKLYPDRERPTDELVADLKKDIDHTARLGATVIRILAATPAEVVELAAPYARDKGIKLATEIHSPRRFGSEWFESHLEVAQRVGSDVVGICPDLGIFVKRLPRVLWERSLRDGADPDFVKRVVDVYDSGEDTSILPVEAERLNLGPIEQDLAVQATRFIWEEPRRLLDYMPFIHHVHAKFYDIDESGEEYSIPYGEIISVLKEGGYDGYLSSEYEGNRHIQDAFEVDSVEQVRRHQEMMARLLDDEKQGD</sequence>
<dbReference type="InterPro" id="IPR013022">
    <property type="entry name" value="Xyl_isomerase-like_TIM-brl"/>
</dbReference>
<evidence type="ECO:0000259" key="2">
    <source>
        <dbReference type="Pfam" id="PF01261"/>
    </source>
</evidence>
<name>A0A2V1HYU5_9MICO</name>
<dbReference type="RefSeq" id="WP_116755479.1">
    <property type="nucleotide sequence ID" value="NZ_JBHUEX010000001.1"/>
</dbReference>
<dbReference type="SUPFAM" id="SSF51658">
    <property type="entry name" value="Xylose isomerase-like"/>
    <property type="match status" value="1"/>
</dbReference>
<gene>
    <name evidence="3" type="ORF">DDQ50_04495</name>
</gene>
<dbReference type="InterPro" id="IPR036237">
    <property type="entry name" value="Xyl_isomerase-like_sf"/>
</dbReference>
<accession>A0A2V1HYU5</accession>
<dbReference type="InterPro" id="IPR050312">
    <property type="entry name" value="IolE/XylAMocC-like"/>
</dbReference>
<keyword evidence="1" id="KW-0119">Carbohydrate metabolism</keyword>
<evidence type="ECO:0000313" key="4">
    <source>
        <dbReference type="Proteomes" id="UP000244893"/>
    </source>
</evidence>
<evidence type="ECO:0000256" key="1">
    <source>
        <dbReference type="ARBA" id="ARBA00023277"/>
    </source>
</evidence>
<dbReference type="Gene3D" id="3.20.20.150">
    <property type="entry name" value="Divalent-metal-dependent TIM barrel enzymes"/>
    <property type="match status" value="1"/>
</dbReference>
<organism evidence="3 4">
    <name type="scientific">Amnibacterium flavum</name>
    <dbReference type="NCBI Taxonomy" id="2173173"/>
    <lineage>
        <taxon>Bacteria</taxon>
        <taxon>Bacillati</taxon>
        <taxon>Actinomycetota</taxon>
        <taxon>Actinomycetes</taxon>
        <taxon>Micrococcales</taxon>
        <taxon>Microbacteriaceae</taxon>
        <taxon>Amnibacterium</taxon>
    </lineage>
</organism>
<proteinExistence type="predicted"/>
<dbReference type="PANTHER" id="PTHR12110:SF53">
    <property type="entry name" value="BLR5974 PROTEIN"/>
    <property type="match status" value="1"/>
</dbReference>
<keyword evidence="4" id="KW-1185">Reference proteome</keyword>
<dbReference type="EMBL" id="QEOP01000001">
    <property type="protein sequence ID" value="PVZ95744.1"/>
    <property type="molecule type" value="Genomic_DNA"/>
</dbReference>
<dbReference type="Proteomes" id="UP000244893">
    <property type="component" value="Unassembled WGS sequence"/>
</dbReference>
<dbReference type="Pfam" id="PF01261">
    <property type="entry name" value="AP_endonuc_2"/>
    <property type="match status" value="1"/>
</dbReference>
<evidence type="ECO:0000313" key="3">
    <source>
        <dbReference type="EMBL" id="PVZ95744.1"/>
    </source>
</evidence>